<dbReference type="RefSeq" id="WP_317624394.1">
    <property type="nucleotide sequence ID" value="NZ_JANFFA010000001.1"/>
</dbReference>
<keyword evidence="3" id="KW-1185">Reference proteome</keyword>
<reference evidence="2" key="2">
    <citation type="submission" date="2023-04" db="EMBL/GenBank/DDBJ databases">
        <title>'Rhodoalgimonas zhirmunskyi' gen. nov., isolated from a red alga.</title>
        <authorList>
            <person name="Nedashkovskaya O.I."/>
            <person name="Otstavnykh N.Y."/>
            <person name="Bystritskaya E.P."/>
            <person name="Balabanova L.A."/>
            <person name="Isaeva M.P."/>
        </authorList>
    </citation>
    <scope>NUCLEOTIDE SEQUENCE</scope>
    <source>
        <strain evidence="2">10Alg 79</strain>
    </source>
</reference>
<feature type="chain" id="PRO_5042473623" description="DUF4019 domain-containing protein" evidence="1">
    <location>
        <begin position="27"/>
        <end position="145"/>
    </location>
</feature>
<gene>
    <name evidence="2" type="ORF">NOI20_01485</name>
</gene>
<feature type="signal peptide" evidence="1">
    <location>
        <begin position="1"/>
        <end position="26"/>
    </location>
</feature>
<dbReference type="EMBL" id="JANFFA010000001">
    <property type="protein sequence ID" value="MDQ2092775.1"/>
    <property type="molecule type" value="Genomic_DNA"/>
</dbReference>
<evidence type="ECO:0000256" key="1">
    <source>
        <dbReference type="SAM" id="SignalP"/>
    </source>
</evidence>
<evidence type="ECO:0000313" key="3">
    <source>
        <dbReference type="Proteomes" id="UP001227162"/>
    </source>
</evidence>
<evidence type="ECO:0008006" key="4">
    <source>
        <dbReference type="Google" id="ProtNLM"/>
    </source>
</evidence>
<sequence>MTRRISGLFALVLSLAFLFASNPARAQEADSIFKDYNAYAAYTDEMIATRQWTPFIQRMGGRDEYTPEQLSGISGRFNSIFRSNFTKRTVFMDQDLGGGMRREIRAYYGPAGYVFFYAIMHAREDSLIVLNFSLNTKVEAIMERF</sequence>
<keyword evidence="1" id="KW-0732">Signal</keyword>
<evidence type="ECO:0000313" key="2">
    <source>
        <dbReference type="EMBL" id="MDQ2092775.1"/>
    </source>
</evidence>
<dbReference type="AlphaFoldDB" id="A0AAJ1U6Z1"/>
<name>A0AAJ1U6Z1_9RHOB</name>
<accession>A0AAJ1U6Z1</accession>
<comment type="caution">
    <text evidence="2">The sequence shown here is derived from an EMBL/GenBank/DDBJ whole genome shotgun (WGS) entry which is preliminary data.</text>
</comment>
<proteinExistence type="predicted"/>
<organism evidence="2 3">
    <name type="scientific">Rhodalgimonas zhirmunskyi</name>
    <dbReference type="NCBI Taxonomy" id="2964767"/>
    <lineage>
        <taxon>Bacteria</taxon>
        <taxon>Pseudomonadati</taxon>
        <taxon>Pseudomonadota</taxon>
        <taxon>Alphaproteobacteria</taxon>
        <taxon>Rhodobacterales</taxon>
        <taxon>Roseobacteraceae</taxon>
        <taxon>Rhodalgimonas</taxon>
    </lineage>
</organism>
<dbReference type="Proteomes" id="UP001227162">
    <property type="component" value="Unassembled WGS sequence"/>
</dbReference>
<reference evidence="2" key="1">
    <citation type="submission" date="2022-07" db="EMBL/GenBank/DDBJ databases">
        <authorList>
            <person name="Otstavnykh N."/>
            <person name="Isaeva M."/>
            <person name="Bystritskaya E."/>
        </authorList>
    </citation>
    <scope>NUCLEOTIDE SEQUENCE</scope>
    <source>
        <strain evidence="2">10Alg 79</strain>
    </source>
</reference>
<protein>
    <recommendedName>
        <fullName evidence="4">DUF4019 domain-containing protein</fullName>
    </recommendedName>
</protein>